<name>A0ABY9ILT7_9ACTN</name>
<evidence type="ECO:0000259" key="1">
    <source>
        <dbReference type="Pfam" id="PF00668"/>
    </source>
</evidence>
<reference evidence="2 3" key="1">
    <citation type="submission" date="2023-03" db="EMBL/GenBank/DDBJ databases">
        <title>Isolation and description of six Streptomyces strains from soil environments, able to metabolize different microbial glucans.</title>
        <authorList>
            <person name="Widen T."/>
            <person name="Larsbrink J."/>
        </authorList>
    </citation>
    <scope>NUCLEOTIDE SEQUENCE [LARGE SCALE GENOMIC DNA]</scope>
    <source>
        <strain evidence="2 3">Alt2</strain>
    </source>
</reference>
<organism evidence="2 3">
    <name type="scientific">Streptomyces poriferorum</name>
    <dbReference type="NCBI Taxonomy" id="2798799"/>
    <lineage>
        <taxon>Bacteria</taxon>
        <taxon>Bacillati</taxon>
        <taxon>Actinomycetota</taxon>
        <taxon>Actinomycetes</taxon>
        <taxon>Kitasatosporales</taxon>
        <taxon>Streptomycetaceae</taxon>
        <taxon>Streptomyces</taxon>
    </lineage>
</organism>
<accession>A0ABY9ILT7</accession>
<feature type="domain" description="Condensation" evidence="1">
    <location>
        <begin position="18"/>
        <end position="292"/>
    </location>
</feature>
<dbReference type="PANTHER" id="PTHR45527:SF1">
    <property type="entry name" value="FATTY ACID SYNTHASE"/>
    <property type="match status" value="1"/>
</dbReference>
<sequence>MDDSRTGSSRFHGRRADRAPMTWGQQAIWKSIRWLGEGSHYFNIRRTLPVPPGRTEAQVAAALGQLLSRHEALRTHFRQAATGPEQEVTDEGTFAYTVYDTSPGTGAETAGRLAQELAGTAFDHDRELPLRCALVLEAGAPGQLALAFSHLGVDFWAVRELLADLAALLYDRAGPAPDWQPLDQAAFETEGAGAARGTASLAYWRTTLSRVPPAMFTRPADDPAPDRFVRLRMDSPAVAVATTALADRCRVSTQTVLLAATAAVLGSYSGHNTAVLQLIAVNRHDERSRRLIAAMAENALFAVDSGTGSFEELVRRTFLVGMNAYRHAQYDPLAMDEVLEEAKAASGGELDLSCFFNDKRMHDRWPGLPATDGSAEQLRALTEKTEVSCVGVWERQDATFFVHTAYEPDTCLLHLMADTRLVPRPEIERLLRSFETLLVESVAGTVALETLR</sequence>
<dbReference type="InterPro" id="IPR023213">
    <property type="entry name" value="CAT-like_dom_sf"/>
</dbReference>
<dbReference type="Gene3D" id="3.30.559.10">
    <property type="entry name" value="Chloramphenicol acetyltransferase-like domain"/>
    <property type="match status" value="1"/>
</dbReference>
<dbReference type="Proteomes" id="UP001235744">
    <property type="component" value="Chromosome"/>
</dbReference>
<dbReference type="Pfam" id="PF00668">
    <property type="entry name" value="Condensation"/>
    <property type="match status" value="1"/>
</dbReference>
<dbReference type="InterPro" id="IPR001242">
    <property type="entry name" value="Condensation_dom"/>
</dbReference>
<dbReference type="SUPFAM" id="SSF52777">
    <property type="entry name" value="CoA-dependent acyltransferases"/>
    <property type="match status" value="2"/>
</dbReference>
<keyword evidence="3" id="KW-1185">Reference proteome</keyword>
<evidence type="ECO:0000313" key="2">
    <source>
        <dbReference type="EMBL" id="WLQ55349.1"/>
    </source>
</evidence>
<evidence type="ECO:0000313" key="3">
    <source>
        <dbReference type="Proteomes" id="UP001235744"/>
    </source>
</evidence>
<dbReference type="Gene3D" id="3.30.559.30">
    <property type="entry name" value="Nonribosomal peptide synthetase, condensation domain"/>
    <property type="match status" value="1"/>
</dbReference>
<dbReference type="PANTHER" id="PTHR45527">
    <property type="entry name" value="NONRIBOSOMAL PEPTIDE SYNTHETASE"/>
    <property type="match status" value="1"/>
</dbReference>
<dbReference type="RefSeq" id="WP_306106124.1">
    <property type="nucleotide sequence ID" value="NZ_CP120988.1"/>
</dbReference>
<dbReference type="EMBL" id="CP120988">
    <property type="protein sequence ID" value="WLQ55349.1"/>
    <property type="molecule type" value="Genomic_DNA"/>
</dbReference>
<gene>
    <name evidence="2" type="ORF">P8A19_07805</name>
</gene>
<proteinExistence type="predicted"/>
<protein>
    <submittedName>
        <fullName evidence="2">Condensation domain-containing protein</fullName>
    </submittedName>
</protein>